<dbReference type="GeneID" id="55412233"/>
<reference evidence="1 2" key="1">
    <citation type="journal article" date="2013" name="PLoS Genet.">
        <title>Expanding the Marine Virosphere Using Metagenomics.</title>
        <authorList>
            <person name="Mizuno C.M."/>
            <person name="Rodriguez-Valera F."/>
            <person name="Kimes N.E."/>
            <person name="Ghai R."/>
        </authorList>
    </citation>
    <scope>NUCLEOTIDE SEQUENCE [LARGE SCALE GENOMIC DNA]</scope>
    <source>
        <strain evidence="1">UvMED-CGR-U-MedDCM-OCT-S38-C3</strain>
    </source>
</reference>
<dbReference type="RefSeq" id="YP_009777951.1">
    <property type="nucleotide sequence ID" value="NC_047707.1"/>
</dbReference>
<proteinExistence type="predicted"/>
<dbReference type="EMBL" id="AP013548">
    <property type="protein sequence ID" value="BAQ94454.1"/>
    <property type="molecule type" value="Genomic_DNA"/>
</dbReference>
<dbReference type="Proteomes" id="UP000504725">
    <property type="component" value="Segment"/>
</dbReference>
<keyword evidence="2" id="KW-1185">Reference proteome</keyword>
<evidence type="ECO:0000313" key="1">
    <source>
        <dbReference type="EMBL" id="BAQ94454.1"/>
    </source>
</evidence>
<accession>A0A6S4PMC5</accession>
<sequence length="73" mass="8581">MYLASEVMDDVTFSFHVEAARRALYQCDSVDEMRTLSLKILEMLSYQRQVVRSMLDQHFKADHQLPQSEAKEL</sequence>
<name>A0A6S4PMC5_9CAUD</name>
<evidence type="ECO:0000313" key="2">
    <source>
        <dbReference type="Proteomes" id="UP000504725"/>
    </source>
</evidence>
<dbReference type="KEGG" id="vg:55412233"/>
<protein>
    <submittedName>
        <fullName evidence="1">Uncharacterized protein</fullName>
    </submittedName>
</protein>
<organism evidence="1 2">
    <name type="scientific">uncultured phage_MedDCM-OCT-S38-C3</name>
    <dbReference type="NCBI Taxonomy" id="2740803"/>
    <lineage>
        <taxon>Viruses</taxon>
        <taxon>Duplodnaviria</taxon>
        <taxon>Heunggongvirae</taxon>
        <taxon>Uroviricota</taxon>
        <taxon>Caudoviricetes</taxon>
        <taxon>Autographivirales</taxon>
        <taxon>Stopalavirus</taxon>
        <taxon>Stopalavirus S38C3</taxon>
    </lineage>
</organism>